<organism evidence="4 5">
    <name type="scientific">Podila minutissima</name>
    <dbReference type="NCBI Taxonomy" id="64525"/>
    <lineage>
        <taxon>Eukaryota</taxon>
        <taxon>Fungi</taxon>
        <taxon>Fungi incertae sedis</taxon>
        <taxon>Mucoromycota</taxon>
        <taxon>Mortierellomycotina</taxon>
        <taxon>Mortierellomycetes</taxon>
        <taxon>Mortierellales</taxon>
        <taxon>Mortierellaceae</taxon>
        <taxon>Podila</taxon>
    </lineage>
</organism>
<feature type="compositionally biased region" description="Low complexity" evidence="1">
    <location>
        <begin position="155"/>
        <end position="170"/>
    </location>
</feature>
<keyword evidence="2" id="KW-0472">Membrane</keyword>
<accession>A0A9P5SE85</accession>
<feature type="compositionally biased region" description="Low complexity" evidence="1">
    <location>
        <begin position="543"/>
        <end position="555"/>
    </location>
</feature>
<evidence type="ECO:0000256" key="1">
    <source>
        <dbReference type="SAM" id="MobiDB-lite"/>
    </source>
</evidence>
<dbReference type="Proteomes" id="UP000696485">
    <property type="component" value="Unassembled WGS sequence"/>
</dbReference>
<evidence type="ECO:0000313" key="5">
    <source>
        <dbReference type="Proteomes" id="UP000696485"/>
    </source>
</evidence>
<gene>
    <name evidence="4" type="ORF">BG006_001304</name>
</gene>
<sequence>MLSIPSRSTKFSPLLFFTLFLSFLTKSVLSSCCYSYTGQEIKASDSHKPPPTSYSIDLTASSQPAVDSPQNAYHTSITFPSNYIILAIPTGCVSVSVTQVNCTSTGAAQLKASFSNVIAAGVSYPVFESVTVNGETCTLASFCPVPLLPAPGTPPRTTTSSTTFPSTVPSTIPPRYPPVSQAPAPIIPGNGDMPMIIEPATADGHSMRIILLGVTIPVLVLMAILGYCLWRRHRAQHSSGMRMLHDKDSSYSVGSDPFGEKGAMRYEHAYRSSYTNEKDNLYGQTTYRSSEADAGTGTRPPQYEENPPQLHGLGMTLVDIPAPSNVSDVAETEADINYFQGEDDSVERSSESDIDSFVHFDHRSMDLTLAALARPVAALTTSGGAEVSVDGGMTGAQNSNTNMQRSKSIRYPFNASANGASSVTVTANLQRSVSCTSSIDSTKSQRLRNELLNFQGPLHLQSQQIQEEQADRFRPSSRQSIVQQKVPMPYSSMTSLRPLQVPATITRSVSMVNRPSSKGQGITLTSEPIIRPPRSVHRKPSRETLSGLSRSSSVASSHSLALVEEEIIRSFSSSSGRNRRGPPAPLMLTQSTRSLLRPGRDNPIAAVDEMGEEEIV</sequence>
<feature type="transmembrane region" description="Helical" evidence="2">
    <location>
        <begin position="209"/>
        <end position="230"/>
    </location>
</feature>
<evidence type="ECO:0000313" key="4">
    <source>
        <dbReference type="EMBL" id="KAF9323608.1"/>
    </source>
</evidence>
<protein>
    <recommendedName>
        <fullName evidence="6">Mid2 domain-containing protein</fullName>
    </recommendedName>
</protein>
<evidence type="ECO:0008006" key="6">
    <source>
        <dbReference type="Google" id="ProtNLM"/>
    </source>
</evidence>
<comment type="caution">
    <text evidence="4">The sequence shown here is derived from an EMBL/GenBank/DDBJ whole genome shotgun (WGS) entry which is preliminary data.</text>
</comment>
<feature type="non-terminal residue" evidence="4">
    <location>
        <position position="616"/>
    </location>
</feature>
<keyword evidence="2" id="KW-1133">Transmembrane helix</keyword>
<reference evidence="4" key="1">
    <citation type="journal article" date="2020" name="Fungal Divers.">
        <title>Resolving the Mortierellaceae phylogeny through synthesis of multi-gene phylogenetics and phylogenomics.</title>
        <authorList>
            <person name="Vandepol N."/>
            <person name="Liber J."/>
            <person name="Desiro A."/>
            <person name="Na H."/>
            <person name="Kennedy M."/>
            <person name="Barry K."/>
            <person name="Grigoriev I.V."/>
            <person name="Miller A.N."/>
            <person name="O'Donnell K."/>
            <person name="Stajich J.E."/>
            <person name="Bonito G."/>
        </authorList>
    </citation>
    <scope>NUCLEOTIDE SEQUENCE</scope>
    <source>
        <strain evidence="4">NVP1</strain>
    </source>
</reference>
<keyword evidence="3" id="KW-0732">Signal</keyword>
<feature type="region of interest" description="Disordered" evidence="1">
    <location>
        <begin position="153"/>
        <end position="175"/>
    </location>
</feature>
<feature type="region of interest" description="Disordered" evidence="1">
    <location>
        <begin position="597"/>
        <end position="616"/>
    </location>
</feature>
<keyword evidence="5" id="KW-1185">Reference proteome</keyword>
<keyword evidence="2" id="KW-0812">Transmembrane</keyword>
<evidence type="ECO:0000256" key="3">
    <source>
        <dbReference type="SAM" id="SignalP"/>
    </source>
</evidence>
<feature type="region of interest" description="Disordered" evidence="1">
    <location>
        <begin position="531"/>
        <end position="555"/>
    </location>
</feature>
<proteinExistence type="predicted"/>
<dbReference type="EMBL" id="JAAAUY010001250">
    <property type="protein sequence ID" value="KAF9323608.1"/>
    <property type="molecule type" value="Genomic_DNA"/>
</dbReference>
<feature type="chain" id="PRO_5040457611" description="Mid2 domain-containing protein" evidence="3">
    <location>
        <begin position="31"/>
        <end position="616"/>
    </location>
</feature>
<name>A0A9P5SE85_9FUNG</name>
<evidence type="ECO:0000256" key="2">
    <source>
        <dbReference type="SAM" id="Phobius"/>
    </source>
</evidence>
<dbReference type="AlphaFoldDB" id="A0A9P5SE85"/>
<feature type="signal peptide" evidence="3">
    <location>
        <begin position="1"/>
        <end position="30"/>
    </location>
</feature>